<dbReference type="AlphaFoldDB" id="A0A6G0ZR54"/>
<organism evidence="2 3">
    <name type="scientific">Aphis craccivora</name>
    <name type="common">Cowpea aphid</name>
    <dbReference type="NCBI Taxonomy" id="307492"/>
    <lineage>
        <taxon>Eukaryota</taxon>
        <taxon>Metazoa</taxon>
        <taxon>Ecdysozoa</taxon>
        <taxon>Arthropoda</taxon>
        <taxon>Hexapoda</taxon>
        <taxon>Insecta</taxon>
        <taxon>Pterygota</taxon>
        <taxon>Neoptera</taxon>
        <taxon>Paraneoptera</taxon>
        <taxon>Hemiptera</taxon>
        <taxon>Sternorrhyncha</taxon>
        <taxon>Aphidomorpha</taxon>
        <taxon>Aphidoidea</taxon>
        <taxon>Aphididae</taxon>
        <taxon>Aphidini</taxon>
        <taxon>Aphis</taxon>
        <taxon>Aphis</taxon>
    </lineage>
</organism>
<keyword evidence="3" id="KW-1185">Reference proteome</keyword>
<reference evidence="2 3" key="1">
    <citation type="submission" date="2019-08" db="EMBL/GenBank/DDBJ databases">
        <title>Whole genome of Aphis craccivora.</title>
        <authorList>
            <person name="Voronova N.V."/>
            <person name="Shulinski R.S."/>
            <person name="Bandarenka Y.V."/>
            <person name="Zhorov D.G."/>
            <person name="Warner D."/>
        </authorList>
    </citation>
    <scope>NUCLEOTIDE SEQUENCE [LARGE SCALE GENOMIC DNA]</scope>
    <source>
        <strain evidence="2">180601</strain>
        <tissue evidence="2">Whole Body</tissue>
    </source>
</reference>
<evidence type="ECO:0000256" key="1">
    <source>
        <dbReference type="SAM" id="MobiDB-lite"/>
    </source>
</evidence>
<feature type="region of interest" description="Disordered" evidence="1">
    <location>
        <begin position="41"/>
        <end position="63"/>
    </location>
</feature>
<comment type="caution">
    <text evidence="2">The sequence shown here is derived from an EMBL/GenBank/DDBJ whole genome shotgun (WGS) entry which is preliminary data.</text>
</comment>
<gene>
    <name evidence="2" type="ORF">FWK35_00003101</name>
</gene>
<dbReference type="Proteomes" id="UP000478052">
    <property type="component" value="Unassembled WGS sequence"/>
</dbReference>
<name>A0A6G0ZR54_APHCR</name>
<protein>
    <submittedName>
        <fullName evidence="2">Locomotion-related protein Hikaru genki</fullName>
    </submittedName>
</protein>
<proteinExistence type="predicted"/>
<accession>A0A6G0ZR54</accession>
<dbReference type="EMBL" id="VUJU01000025">
    <property type="protein sequence ID" value="KAF0773853.1"/>
    <property type="molecule type" value="Genomic_DNA"/>
</dbReference>
<sequence length="97" mass="10009">MNTDRGGCPSPGLTLNGTRVVPRSGMSPDFSTLSEVKFPARLPSPSGKGSVSVASSSSAEAETPSRICKIKCVSGQWVGPLCQGPLLSNSALYKPQT</sequence>
<evidence type="ECO:0000313" key="2">
    <source>
        <dbReference type="EMBL" id="KAF0773853.1"/>
    </source>
</evidence>
<evidence type="ECO:0000313" key="3">
    <source>
        <dbReference type="Proteomes" id="UP000478052"/>
    </source>
</evidence>
<feature type="compositionally biased region" description="Low complexity" evidence="1">
    <location>
        <begin position="43"/>
        <end position="59"/>
    </location>
</feature>
<feature type="region of interest" description="Disordered" evidence="1">
    <location>
        <begin position="1"/>
        <end position="28"/>
    </location>
</feature>
<dbReference type="OrthoDB" id="6127264at2759"/>